<feature type="region of interest" description="Disordered" evidence="1">
    <location>
        <begin position="261"/>
        <end position="298"/>
    </location>
</feature>
<dbReference type="NCBIfam" id="TIGR03748">
    <property type="entry name" value="conj_PilL"/>
    <property type="match status" value="1"/>
</dbReference>
<dbReference type="Pfam" id="PF10671">
    <property type="entry name" value="TcpQ"/>
    <property type="match status" value="1"/>
</dbReference>
<protein>
    <submittedName>
        <fullName evidence="3">Pilus assembly protein PilL</fullName>
    </submittedName>
</protein>
<comment type="caution">
    <text evidence="3">The sequence shown here is derived from an EMBL/GenBank/DDBJ whole genome shotgun (WGS) entry which is preliminary data.</text>
</comment>
<feature type="compositionally biased region" description="Low complexity" evidence="1">
    <location>
        <begin position="270"/>
        <end position="298"/>
    </location>
</feature>
<sequence length="441" mass="46196">MAVPSGPTAKCVGIIACTVMLTGCMNTAATDTASGYSRSRIPARFDDIYRNRSPEVVRYDRYTLVSTRPADAQLDPLNQVVDITMPAQLVSTVGEGFRYLLLESGYSLCSATTAAFSELLSRPLPAVQRTIGPLKLSEALQVVAGPAWRLKVDEVNREVCFELRDQYRSFSAPVASLTATRPAVSTPVTRPYTAPVVQDKAASVQAPASGLTRNPFTGDVVTPPGLRPQSLSVPSPVLQQGQVPVTSLRITSAPVKPAPQLISGSITPMPASVSSGSSSASHPVSGSSHTGSRSAASGAASLTTVNAAPEVSAAVHQKPSAAVTPAPAADSRIVSAYATGTQVTSPATGQTWRAEAGTTLKEALTAWTAKAPCASGGNWVLIWPVALDYRIDAPLVFHGNFESALVQVFDLYRHAEKPLFAEASRIQCLVSVSDTPAPGER</sequence>
<evidence type="ECO:0000256" key="1">
    <source>
        <dbReference type="SAM" id="MobiDB-lite"/>
    </source>
</evidence>
<evidence type="ECO:0000313" key="3">
    <source>
        <dbReference type="EMBL" id="TPV49600.1"/>
    </source>
</evidence>
<dbReference type="OrthoDB" id="8527469at2"/>
<feature type="region of interest" description="Disordered" evidence="1">
    <location>
        <begin position="205"/>
        <end position="238"/>
    </location>
</feature>
<dbReference type="AlphaFoldDB" id="A0A506QYP8"/>
<reference evidence="3 4" key="1">
    <citation type="submission" date="2019-06" db="EMBL/GenBank/DDBJ databases">
        <title>Taxogenomics and systematics of the genus Pantoea.</title>
        <authorList>
            <person name="Tambong J.T."/>
        </authorList>
    </citation>
    <scope>NUCLEOTIDE SEQUENCE [LARGE SCALE GENOMIC DNA]</scope>
    <source>
        <strain evidence="3 4">LMG 24200</strain>
    </source>
</reference>
<accession>A0A506QYP8</accession>
<dbReference type="InterPro" id="IPR018927">
    <property type="entry name" value="Pilus_synth_Q_C"/>
</dbReference>
<organism evidence="3 4">
    <name type="scientific">Pantoea deleyi</name>
    <dbReference type="NCBI Taxonomy" id="470932"/>
    <lineage>
        <taxon>Bacteria</taxon>
        <taxon>Pseudomonadati</taxon>
        <taxon>Pseudomonadota</taxon>
        <taxon>Gammaproteobacteria</taxon>
        <taxon>Enterobacterales</taxon>
        <taxon>Erwiniaceae</taxon>
        <taxon>Pantoea</taxon>
    </lineage>
</organism>
<keyword evidence="4" id="KW-1185">Reference proteome</keyword>
<dbReference type="RefSeq" id="WP_128084563.1">
    <property type="nucleotide sequence ID" value="NZ_CP071405.1"/>
</dbReference>
<dbReference type="Proteomes" id="UP000317747">
    <property type="component" value="Unassembled WGS sequence"/>
</dbReference>
<feature type="compositionally biased region" description="Polar residues" evidence="1">
    <location>
        <begin position="229"/>
        <end position="238"/>
    </location>
</feature>
<evidence type="ECO:0000259" key="2">
    <source>
        <dbReference type="Pfam" id="PF10671"/>
    </source>
</evidence>
<evidence type="ECO:0000313" key="4">
    <source>
        <dbReference type="Proteomes" id="UP000317747"/>
    </source>
</evidence>
<dbReference type="InterPro" id="IPR022260">
    <property type="entry name" value="Integr_conj_element_PilL"/>
</dbReference>
<feature type="domain" description="Toxin co-regulated pilus biosynthesis protein Q C-terminal" evidence="2">
    <location>
        <begin position="350"/>
        <end position="434"/>
    </location>
</feature>
<dbReference type="EMBL" id="VHJA01000010">
    <property type="protein sequence ID" value="TPV49600.1"/>
    <property type="molecule type" value="Genomic_DNA"/>
</dbReference>
<proteinExistence type="predicted"/>
<gene>
    <name evidence="3" type="ORF">FJW01_00560</name>
</gene>
<name>A0A506QYP8_9GAMM</name>